<dbReference type="OrthoDB" id="9803714at2"/>
<dbReference type="SUPFAM" id="SSF53850">
    <property type="entry name" value="Periplasmic binding protein-like II"/>
    <property type="match status" value="1"/>
</dbReference>
<comment type="caution">
    <text evidence="6">The sequence shown here is derived from an EMBL/GenBank/DDBJ whole genome shotgun (WGS) entry which is preliminary data.</text>
</comment>
<name>A0A1Y4T0T4_9FIRM</name>
<evidence type="ECO:0000313" key="7">
    <source>
        <dbReference type="Proteomes" id="UP000195305"/>
    </source>
</evidence>
<dbReference type="GO" id="GO:0005829">
    <property type="term" value="C:cytosol"/>
    <property type="evidence" value="ECO:0007669"/>
    <property type="project" value="TreeGrafter"/>
</dbReference>
<evidence type="ECO:0000256" key="1">
    <source>
        <dbReference type="ARBA" id="ARBA00009437"/>
    </source>
</evidence>
<dbReference type="SUPFAM" id="SSF46785">
    <property type="entry name" value="Winged helix' DNA-binding domain"/>
    <property type="match status" value="1"/>
</dbReference>
<sequence>MEIRVLEYFLAIAREESISKAAEVLHITQPTLSRQMKELEDEFQKQLFIRGNRKITLTKDGIILKQYAQEIITLTQKAERELSKNQEELSGDIYIGGGESASMRLIMRVIASMQKMHPKIQFHLFSGNAQDVADKLESGLLDFGIFFDPVNLSQYDYFTLPGKEVMGVLMRKDDPLAQHDAITPDMLRNQPIILSDQDIVKNEIAGWIGGNERKLNIKVTYNLIHNSALLVEEGGGYALTFNNIISTDENSLLCFKPLSPQLEDGIHIAWKKYHLFSKQAERFLELLKEEIS</sequence>
<dbReference type="AlphaFoldDB" id="A0A1Y4T0T4"/>
<keyword evidence="2" id="KW-0805">Transcription regulation</keyword>
<dbReference type="Proteomes" id="UP000195305">
    <property type="component" value="Unassembled WGS sequence"/>
</dbReference>
<evidence type="ECO:0000256" key="3">
    <source>
        <dbReference type="ARBA" id="ARBA00023125"/>
    </source>
</evidence>
<evidence type="ECO:0000256" key="2">
    <source>
        <dbReference type="ARBA" id="ARBA00023015"/>
    </source>
</evidence>
<dbReference type="InterPro" id="IPR050950">
    <property type="entry name" value="HTH-type_LysR_regulators"/>
</dbReference>
<dbReference type="InterPro" id="IPR000847">
    <property type="entry name" value="LysR_HTH_N"/>
</dbReference>
<dbReference type="GO" id="GO:0003700">
    <property type="term" value="F:DNA-binding transcription factor activity"/>
    <property type="evidence" value="ECO:0007669"/>
    <property type="project" value="InterPro"/>
</dbReference>
<dbReference type="PANTHER" id="PTHR30419">
    <property type="entry name" value="HTH-TYPE TRANSCRIPTIONAL REGULATOR YBHD"/>
    <property type="match status" value="1"/>
</dbReference>
<dbReference type="EMBL" id="NFLJ01000006">
    <property type="protein sequence ID" value="OUQ35744.1"/>
    <property type="molecule type" value="Genomic_DNA"/>
</dbReference>
<gene>
    <name evidence="6" type="ORF">B5E75_02880</name>
</gene>
<dbReference type="CDD" id="cd05466">
    <property type="entry name" value="PBP2_LTTR_substrate"/>
    <property type="match status" value="1"/>
</dbReference>
<dbReference type="RefSeq" id="WP_087357292.1">
    <property type="nucleotide sequence ID" value="NZ_NFLJ01000006.1"/>
</dbReference>
<dbReference type="GO" id="GO:0003677">
    <property type="term" value="F:DNA binding"/>
    <property type="evidence" value="ECO:0007669"/>
    <property type="project" value="UniProtKB-KW"/>
</dbReference>
<dbReference type="Pfam" id="PF03466">
    <property type="entry name" value="LysR_substrate"/>
    <property type="match status" value="1"/>
</dbReference>
<reference evidence="6 7" key="1">
    <citation type="journal article" date="2018" name="BMC Genomics">
        <title>Whole genome sequencing and function prediction of 133 gut anaerobes isolated from chicken caecum in pure cultures.</title>
        <authorList>
            <person name="Medvecky M."/>
            <person name="Cejkova D."/>
            <person name="Polansky O."/>
            <person name="Karasova D."/>
            <person name="Kubasova T."/>
            <person name="Cizek A."/>
            <person name="Rychlik I."/>
        </authorList>
    </citation>
    <scope>NUCLEOTIDE SEQUENCE [LARGE SCALE GENOMIC DNA]</scope>
    <source>
        <strain evidence="6 7">An13</strain>
    </source>
</reference>
<feature type="domain" description="HTH lysR-type" evidence="5">
    <location>
        <begin position="1"/>
        <end position="58"/>
    </location>
</feature>
<dbReference type="InterPro" id="IPR036388">
    <property type="entry name" value="WH-like_DNA-bd_sf"/>
</dbReference>
<evidence type="ECO:0000259" key="5">
    <source>
        <dbReference type="PROSITE" id="PS50931"/>
    </source>
</evidence>
<dbReference type="InterPro" id="IPR036390">
    <property type="entry name" value="WH_DNA-bd_sf"/>
</dbReference>
<proteinExistence type="inferred from homology"/>
<dbReference type="FunFam" id="1.10.10.10:FF:000001">
    <property type="entry name" value="LysR family transcriptional regulator"/>
    <property type="match status" value="1"/>
</dbReference>
<dbReference type="PANTHER" id="PTHR30419:SF8">
    <property type="entry name" value="NITROGEN ASSIMILATION TRANSCRIPTIONAL ACTIVATOR-RELATED"/>
    <property type="match status" value="1"/>
</dbReference>
<keyword evidence="4" id="KW-0804">Transcription</keyword>
<protein>
    <submittedName>
        <fullName evidence="6">LysR family transcriptional regulator</fullName>
    </submittedName>
</protein>
<dbReference type="PRINTS" id="PR00039">
    <property type="entry name" value="HTHLYSR"/>
</dbReference>
<dbReference type="InterPro" id="IPR005119">
    <property type="entry name" value="LysR_subst-bd"/>
</dbReference>
<dbReference type="Pfam" id="PF00126">
    <property type="entry name" value="HTH_1"/>
    <property type="match status" value="1"/>
</dbReference>
<organism evidence="6 7">
    <name type="scientific">Massilimicrobiota timonensis</name>
    <dbReference type="NCBI Taxonomy" id="1776392"/>
    <lineage>
        <taxon>Bacteria</taxon>
        <taxon>Bacillati</taxon>
        <taxon>Bacillota</taxon>
        <taxon>Erysipelotrichia</taxon>
        <taxon>Erysipelotrichales</taxon>
        <taxon>Erysipelotrichaceae</taxon>
        <taxon>Massilimicrobiota</taxon>
    </lineage>
</organism>
<accession>A0A1Y4T0T4</accession>
<dbReference type="Gene3D" id="3.40.190.290">
    <property type="match status" value="1"/>
</dbReference>
<keyword evidence="7" id="KW-1185">Reference proteome</keyword>
<dbReference type="PROSITE" id="PS50931">
    <property type="entry name" value="HTH_LYSR"/>
    <property type="match status" value="1"/>
</dbReference>
<dbReference type="Gene3D" id="1.10.10.10">
    <property type="entry name" value="Winged helix-like DNA-binding domain superfamily/Winged helix DNA-binding domain"/>
    <property type="match status" value="1"/>
</dbReference>
<evidence type="ECO:0000313" key="6">
    <source>
        <dbReference type="EMBL" id="OUQ35744.1"/>
    </source>
</evidence>
<keyword evidence="3" id="KW-0238">DNA-binding</keyword>
<comment type="similarity">
    <text evidence="1">Belongs to the LysR transcriptional regulatory family.</text>
</comment>
<evidence type="ECO:0000256" key="4">
    <source>
        <dbReference type="ARBA" id="ARBA00023163"/>
    </source>
</evidence>